<accession>A0A2I0ADQ0</accession>
<feature type="compositionally biased region" description="Basic and acidic residues" evidence="1">
    <location>
        <begin position="26"/>
        <end position="52"/>
    </location>
</feature>
<dbReference type="AlphaFoldDB" id="A0A2I0ADQ0"/>
<dbReference type="Proteomes" id="UP000236161">
    <property type="component" value="Unassembled WGS sequence"/>
</dbReference>
<organism evidence="2 3">
    <name type="scientific">Apostasia shenzhenica</name>
    <dbReference type="NCBI Taxonomy" id="1088818"/>
    <lineage>
        <taxon>Eukaryota</taxon>
        <taxon>Viridiplantae</taxon>
        <taxon>Streptophyta</taxon>
        <taxon>Embryophyta</taxon>
        <taxon>Tracheophyta</taxon>
        <taxon>Spermatophyta</taxon>
        <taxon>Magnoliopsida</taxon>
        <taxon>Liliopsida</taxon>
        <taxon>Asparagales</taxon>
        <taxon>Orchidaceae</taxon>
        <taxon>Apostasioideae</taxon>
        <taxon>Apostasia</taxon>
    </lineage>
</organism>
<gene>
    <name evidence="2" type="ORF">AXF42_Ash009132</name>
</gene>
<feature type="compositionally biased region" description="Basic and acidic residues" evidence="1">
    <location>
        <begin position="79"/>
        <end position="89"/>
    </location>
</feature>
<name>A0A2I0ADQ0_9ASPA</name>
<dbReference type="EMBL" id="KZ451993">
    <property type="protein sequence ID" value="PKA53636.1"/>
    <property type="molecule type" value="Genomic_DNA"/>
</dbReference>
<feature type="region of interest" description="Disordered" evidence="1">
    <location>
        <begin position="26"/>
        <end position="129"/>
    </location>
</feature>
<evidence type="ECO:0000313" key="3">
    <source>
        <dbReference type="Proteomes" id="UP000236161"/>
    </source>
</evidence>
<evidence type="ECO:0000256" key="1">
    <source>
        <dbReference type="SAM" id="MobiDB-lite"/>
    </source>
</evidence>
<protein>
    <submittedName>
        <fullName evidence="2">Uncharacterized protein</fullName>
    </submittedName>
</protein>
<reference evidence="2 3" key="1">
    <citation type="journal article" date="2017" name="Nature">
        <title>The Apostasia genome and the evolution of orchids.</title>
        <authorList>
            <person name="Zhang G.Q."/>
            <person name="Liu K.W."/>
            <person name="Li Z."/>
            <person name="Lohaus R."/>
            <person name="Hsiao Y.Y."/>
            <person name="Niu S.C."/>
            <person name="Wang J.Y."/>
            <person name="Lin Y.C."/>
            <person name="Xu Q."/>
            <person name="Chen L.J."/>
            <person name="Yoshida K."/>
            <person name="Fujiwara S."/>
            <person name="Wang Z.W."/>
            <person name="Zhang Y.Q."/>
            <person name="Mitsuda N."/>
            <person name="Wang M."/>
            <person name="Liu G.H."/>
            <person name="Pecoraro L."/>
            <person name="Huang H.X."/>
            <person name="Xiao X.J."/>
            <person name="Lin M."/>
            <person name="Wu X.Y."/>
            <person name="Wu W.L."/>
            <person name="Chen Y.Y."/>
            <person name="Chang S.B."/>
            <person name="Sakamoto S."/>
            <person name="Ohme-Takagi M."/>
            <person name="Yagi M."/>
            <person name="Zeng S.J."/>
            <person name="Shen C.Y."/>
            <person name="Yeh C.M."/>
            <person name="Luo Y.B."/>
            <person name="Tsai W.C."/>
            <person name="Van de Peer Y."/>
            <person name="Liu Z.J."/>
        </authorList>
    </citation>
    <scope>NUCLEOTIDE SEQUENCE [LARGE SCALE GENOMIC DNA]</scope>
    <source>
        <strain evidence="3">cv. Shenzhen</strain>
        <tissue evidence="2">Stem</tissue>
    </source>
</reference>
<keyword evidence="3" id="KW-1185">Reference proteome</keyword>
<evidence type="ECO:0000313" key="2">
    <source>
        <dbReference type="EMBL" id="PKA53636.1"/>
    </source>
</evidence>
<sequence length="213" mass="24189">MEGASSLHAPHYVTLQDLRERWLKRSQEEEEERLRKLKEREEEEERLRKLEEEPVSEPKPANSSRNPRIRNRPSRKQKAKSDPSQRDTPGRVFNADETEIYALEADPLHARSGRGKSISHAVPRPKMPDRRAGAWLLKEGRNLDCSGDDPTENIARRVEDFAVSGKHYEGRGHAAKGGAAVRIEQKRGGGGGRRGRERRGFGGGLVWVRKFEA</sequence>
<feature type="compositionally biased region" description="Basic residues" evidence="1">
    <location>
        <begin position="67"/>
        <end position="78"/>
    </location>
</feature>
<proteinExistence type="predicted"/>